<protein>
    <submittedName>
        <fullName evidence="2">Uncharacterized protein</fullName>
    </submittedName>
</protein>
<accession>A0AA39JAI6</accession>
<evidence type="ECO:0000256" key="1">
    <source>
        <dbReference type="SAM" id="MobiDB-lite"/>
    </source>
</evidence>
<evidence type="ECO:0000313" key="2">
    <source>
        <dbReference type="EMBL" id="KAK0439207.1"/>
    </source>
</evidence>
<comment type="caution">
    <text evidence="2">The sequence shown here is derived from an EMBL/GenBank/DDBJ whole genome shotgun (WGS) entry which is preliminary data.</text>
</comment>
<evidence type="ECO:0000313" key="3">
    <source>
        <dbReference type="Proteomes" id="UP001175226"/>
    </source>
</evidence>
<proteinExistence type="predicted"/>
<feature type="compositionally biased region" description="Polar residues" evidence="1">
    <location>
        <begin position="309"/>
        <end position="321"/>
    </location>
</feature>
<dbReference type="Proteomes" id="UP001175226">
    <property type="component" value="Unassembled WGS sequence"/>
</dbReference>
<name>A0AA39JAI6_9AGAR</name>
<organism evidence="2 3">
    <name type="scientific">Armillaria borealis</name>
    <dbReference type="NCBI Taxonomy" id="47425"/>
    <lineage>
        <taxon>Eukaryota</taxon>
        <taxon>Fungi</taxon>
        <taxon>Dikarya</taxon>
        <taxon>Basidiomycota</taxon>
        <taxon>Agaricomycotina</taxon>
        <taxon>Agaricomycetes</taxon>
        <taxon>Agaricomycetidae</taxon>
        <taxon>Agaricales</taxon>
        <taxon>Marasmiineae</taxon>
        <taxon>Physalacriaceae</taxon>
        <taxon>Armillaria</taxon>
    </lineage>
</organism>
<gene>
    <name evidence="2" type="ORF">EV421DRAFT_1966409</name>
</gene>
<dbReference type="AlphaFoldDB" id="A0AA39JAI6"/>
<dbReference type="EMBL" id="JAUEPT010000039">
    <property type="protein sequence ID" value="KAK0439207.1"/>
    <property type="molecule type" value="Genomic_DNA"/>
</dbReference>
<keyword evidence="3" id="KW-1185">Reference proteome</keyword>
<feature type="region of interest" description="Disordered" evidence="1">
    <location>
        <begin position="305"/>
        <end position="340"/>
    </location>
</feature>
<sequence>MNAIRINDANVSSSLEGLTLLLPVTEWRGSHLADLRHLSRLRSIRTSLYFDRFHLIDEGLFHGRIPWVEDIILEVVLCPYDAFILPHVLSDWQELDHILASHPWKYSILLELYVDYNSRDPSVEDYCYDEWSRPGDLHEHSREFSQYEGLHEMNGMGRLHFEIKKRATNRILRSVKALVLFEIRTSAYCHDELVFHRTVTSLLVLIAATTSISKHAHLNIHPESLSHGQIHESYETTRQITYSDGGDARGSSTRGWRHTIDSSLQRSDDLMALTFLVSCFCLGELRDCVATISGQPKLQEAPEHALTDDMTSLHGSPTSLLSAELEDAPKAQNDLPSANP</sequence>
<reference evidence="2" key="1">
    <citation type="submission" date="2023-06" db="EMBL/GenBank/DDBJ databases">
        <authorList>
            <consortium name="Lawrence Berkeley National Laboratory"/>
            <person name="Ahrendt S."/>
            <person name="Sahu N."/>
            <person name="Indic B."/>
            <person name="Wong-Bajracharya J."/>
            <person name="Merenyi Z."/>
            <person name="Ke H.-M."/>
            <person name="Monk M."/>
            <person name="Kocsube S."/>
            <person name="Drula E."/>
            <person name="Lipzen A."/>
            <person name="Balint B."/>
            <person name="Henrissat B."/>
            <person name="Andreopoulos B."/>
            <person name="Martin F.M."/>
            <person name="Harder C.B."/>
            <person name="Rigling D."/>
            <person name="Ford K.L."/>
            <person name="Foster G.D."/>
            <person name="Pangilinan J."/>
            <person name="Papanicolaou A."/>
            <person name="Barry K."/>
            <person name="LaButti K."/>
            <person name="Viragh M."/>
            <person name="Koriabine M."/>
            <person name="Yan M."/>
            <person name="Riley R."/>
            <person name="Champramary S."/>
            <person name="Plett K.L."/>
            <person name="Tsai I.J."/>
            <person name="Slot J."/>
            <person name="Sipos G."/>
            <person name="Plett J."/>
            <person name="Nagy L.G."/>
            <person name="Grigoriev I.V."/>
        </authorList>
    </citation>
    <scope>NUCLEOTIDE SEQUENCE</scope>
    <source>
        <strain evidence="2">FPL87.14</strain>
    </source>
</reference>